<evidence type="ECO:0000313" key="7">
    <source>
        <dbReference type="EMBL" id="AMN16098.1"/>
    </source>
</evidence>
<proteinExistence type="predicted"/>
<evidence type="ECO:0000313" key="9">
    <source>
        <dbReference type="EMBL" id="AMN16374.1"/>
    </source>
</evidence>
<reference evidence="1" key="3">
    <citation type="submission" date="2016-08" db="EMBL/GenBank/DDBJ databases">
        <authorList>
            <person name="Seilhamer J.J."/>
        </authorList>
    </citation>
    <scope>NUCLEOTIDE SEQUENCE</scope>
    <source>
        <strain evidence="1">AC53</strain>
        <strain evidence="7">AC53T4.1</strain>
        <strain evidence="8">AC53T4.2</strain>
    </source>
</reference>
<dbReference type="EMBL" id="KU738903">
    <property type="protein sequence ID" value="AMN16236.1"/>
    <property type="molecule type" value="Genomic_DNA"/>
</dbReference>
<accession>A0A075TZ49</accession>
<reference evidence="1" key="1">
    <citation type="journal article" date="2015" name="Genome Announc.">
        <title>Complete Genome Sequences of Helicoverpa armigera Single Nucleopolyhedrovirus Strains AC53 and H25EA1 from Australia.</title>
        <authorList>
            <person name="Noune C."/>
            <person name="Hauxwell C."/>
        </authorList>
    </citation>
    <scope>NUCLEOTIDE SEQUENCE</scope>
    <source>
        <strain evidence="1">AC53</strain>
    </source>
</reference>
<organism evidence="1">
    <name type="scientific">Helicoverpa SNPV AC53</name>
    <dbReference type="NCBI Taxonomy" id="1569367"/>
    <lineage>
        <taxon>Viruses</taxon>
        <taxon>Viruses incertae sedis</taxon>
        <taxon>Naldaviricetes</taxon>
        <taxon>Lefavirales</taxon>
        <taxon>Baculoviridae</taxon>
        <taxon>Alphabaculovirus</taxon>
        <taxon>Alphabaculovirus helarmigerae</taxon>
    </lineage>
</organism>
<evidence type="ECO:0000313" key="8">
    <source>
        <dbReference type="EMBL" id="AMN16236.1"/>
    </source>
</evidence>
<protein>
    <submittedName>
        <fullName evidence="1">ORF82</fullName>
    </submittedName>
</protein>
<evidence type="ECO:0000313" key="2">
    <source>
        <dbReference type="EMBL" id="AMN15408.1"/>
    </source>
</evidence>
<dbReference type="InterPro" id="IPR007879">
    <property type="entry name" value="Baculo_p33"/>
</dbReference>
<dbReference type="EMBL" id="KU738902">
    <property type="protein sequence ID" value="AMN16098.1"/>
    <property type="molecule type" value="Genomic_DNA"/>
</dbReference>
<evidence type="ECO:0000313" key="1">
    <source>
        <dbReference type="EMBL" id="AIG63123.1"/>
    </source>
</evidence>
<dbReference type="EMBL" id="KU738899">
    <property type="protein sequence ID" value="AMN15684.1"/>
    <property type="molecule type" value="Genomic_DNA"/>
</dbReference>
<reference evidence="2" key="2">
    <citation type="journal article" date="2016" name="Genome Announc.">
        <title>Complete Genome Sequences of Seven Helicoverpa armigera SNPV-AC53-Derived Strains.</title>
        <authorList>
            <person name="Noune C."/>
            <person name="Hauxwell C."/>
        </authorList>
    </citation>
    <scope>NUCLEOTIDE SEQUENCE</scope>
    <source>
        <strain evidence="2">AC53C3</strain>
        <strain evidence="3">AC53C5</strain>
        <strain evidence="4">AC53C6</strain>
        <strain evidence="5">AC53C9</strain>
        <strain evidence="6">AC53T2</strain>
        <strain evidence="9">AC53T5</strain>
    </source>
</reference>
<dbReference type="EMBL" id="KU738901">
    <property type="protein sequence ID" value="AMN15960.1"/>
    <property type="molecule type" value="Genomic_DNA"/>
</dbReference>
<evidence type="ECO:0000313" key="6">
    <source>
        <dbReference type="EMBL" id="AMN15960.1"/>
    </source>
</evidence>
<dbReference type="EMBL" id="KU738904">
    <property type="protein sequence ID" value="AMN16374.1"/>
    <property type="molecule type" value="Genomic_DNA"/>
</dbReference>
<dbReference type="EMBL" id="KJ909666">
    <property type="protein sequence ID" value="AIG63123.1"/>
    <property type="molecule type" value="Genomic_DNA"/>
</dbReference>
<evidence type="ECO:0000313" key="3">
    <source>
        <dbReference type="EMBL" id="AMN15546.1"/>
    </source>
</evidence>
<dbReference type="EMBL" id="KU738897">
    <property type="protein sequence ID" value="AMN15408.1"/>
    <property type="molecule type" value="Genomic_DNA"/>
</dbReference>
<evidence type="ECO:0000313" key="4">
    <source>
        <dbReference type="EMBL" id="AMN15684.1"/>
    </source>
</evidence>
<name>A0A075TZ49_9ABAC</name>
<dbReference type="EMBL" id="KU738900">
    <property type="protein sequence ID" value="AMN15822.1"/>
    <property type="molecule type" value="Genomic_DNA"/>
</dbReference>
<gene>
    <name evidence="1" type="ORF">HaSNPV-AC53_082</name>
</gene>
<dbReference type="EMBL" id="KU738898">
    <property type="protein sequence ID" value="AMN15546.1"/>
    <property type="molecule type" value="Genomic_DNA"/>
</dbReference>
<evidence type="ECO:0000313" key="5">
    <source>
        <dbReference type="EMBL" id="AMN15822.1"/>
    </source>
</evidence>
<dbReference type="Pfam" id="PF05214">
    <property type="entry name" value="Baculo_p33"/>
    <property type="match status" value="1"/>
</dbReference>
<sequence>MIPLTPLFSRYRDSYFLFTFRYMDLIRSSPSKELALILSKELTYLYHIACLITYKDIQEQEIDQLREWLLSLPQTMTLEQMKTEFSNKMEQLNLRAPQPKNYAYTFTTIWDSIHFLCLLIDDMVESREKYDNELIRQHLRLMKPVFYNVFFKLNCPMCRNHYLTIKGYLIMQVERIEVALYREKYGEKIVMVDEMRATDATENVLMRHGMLYASMLFHNHVNDYRWIQRNVQPPVQQNTQRMDWTTYKNLLQLK</sequence>